<protein>
    <submittedName>
        <fullName evidence="2">Uncharacterized protein</fullName>
    </submittedName>
</protein>
<reference evidence="2" key="1">
    <citation type="submission" date="2020-01" db="EMBL/GenBank/DDBJ databases">
        <authorList>
            <person name="Mishra B."/>
        </authorList>
    </citation>
    <scope>NUCLEOTIDE SEQUENCE [LARGE SCALE GENOMIC DNA]</scope>
</reference>
<evidence type="ECO:0000313" key="3">
    <source>
        <dbReference type="Proteomes" id="UP000467841"/>
    </source>
</evidence>
<dbReference type="EMBL" id="CACVBM020001199">
    <property type="protein sequence ID" value="CAA7038874.1"/>
    <property type="molecule type" value="Genomic_DNA"/>
</dbReference>
<evidence type="ECO:0000256" key="1">
    <source>
        <dbReference type="SAM" id="MobiDB-lite"/>
    </source>
</evidence>
<feature type="region of interest" description="Disordered" evidence="1">
    <location>
        <begin position="22"/>
        <end position="41"/>
    </location>
</feature>
<name>A0A6D2JS31_9BRAS</name>
<keyword evidence="3" id="KW-1185">Reference proteome</keyword>
<dbReference type="AlphaFoldDB" id="A0A6D2JS31"/>
<accession>A0A6D2JS31</accession>
<sequence length="72" mass="7702">MSRYVCGSHELKSNASIVPPKNWEARSWSGEGDGHQEHSTAGCSSIELALARSSCASSWSPSFPKPVPARLS</sequence>
<gene>
    <name evidence="2" type="ORF">MERR_LOCUS26109</name>
</gene>
<proteinExistence type="predicted"/>
<dbReference type="Proteomes" id="UP000467841">
    <property type="component" value="Unassembled WGS sequence"/>
</dbReference>
<comment type="caution">
    <text evidence="2">The sequence shown here is derived from an EMBL/GenBank/DDBJ whole genome shotgun (WGS) entry which is preliminary data.</text>
</comment>
<organism evidence="2 3">
    <name type="scientific">Microthlaspi erraticum</name>
    <dbReference type="NCBI Taxonomy" id="1685480"/>
    <lineage>
        <taxon>Eukaryota</taxon>
        <taxon>Viridiplantae</taxon>
        <taxon>Streptophyta</taxon>
        <taxon>Embryophyta</taxon>
        <taxon>Tracheophyta</taxon>
        <taxon>Spermatophyta</taxon>
        <taxon>Magnoliopsida</taxon>
        <taxon>eudicotyledons</taxon>
        <taxon>Gunneridae</taxon>
        <taxon>Pentapetalae</taxon>
        <taxon>rosids</taxon>
        <taxon>malvids</taxon>
        <taxon>Brassicales</taxon>
        <taxon>Brassicaceae</taxon>
        <taxon>Coluteocarpeae</taxon>
        <taxon>Microthlaspi</taxon>
    </lineage>
</organism>
<evidence type="ECO:0000313" key="2">
    <source>
        <dbReference type="EMBL" id="CAA7038874.1"/>
    </source>
</evidence>